<dbReference type="FunFam" id="1.20.1050.10:FF:000017">
    <property type="entry name" value="Maleylacetoacetate isomerase"/>
    <property type="match status" value="1"/>
</dbReference>
<dbReference type="NCBIfam" id="TIGR01262">
    <property type="entry name" value="maiA"/>
    <property type="match status" value="1"/>
</dbReference>
<evidence type="ECO:0000259" key="2">
    <source>
        <dbReference type="PROSITE" id="PS50404"/>
    </source>
</evidence>
<dbReference type="InterPro" id="IPR004045">
    <property type="entry name" value="Glutathione_S-Trfase_N"/>
</dbReference>
<reference evidence="4 5" key="1">
    <citation type="submission" date="2018-07" db="EMBL/GenBank/DDBJ databases">
        <title>Genomic Encyclopedia of Type Strains, Phase III (KMG-III): the genomes of soil and plant-associated and newly described type strains.</title>
        <authorList>
            <person name="Whitman W."/>
        </authorList>
    </citation>
    <scope>NUCLEOTIDE SEQUENCE [LARGE SCALE GENOMIC DNA]</scope>
    <source>
        <strain evidence="4 5">CECT 8488</strain>
    </source>
</reference>
<gene>
    <name evidence="4" type="ORF">DFP90_11112</name>
</gene>
<dbReference type="GO" id="GO:0004364">
    <property type="term" value="F:glutathione transferase activity"/>
    <property type="evidence" value="ECO:0007669"/>
    <property type="project" value="TreeGrafter"/>
</dbReference>
<dbReference type="SFLD" id="SFLDS00019">
    <property type="entry name" value="Glutathione_Transferase_(cytos"/>
    <property type="match status" value="1"/>
</dbReference>
<evidence type="ECO:0000313" key="4">
    <source>
        <dbReference type="EMBL" id="RED45765.1"/>
    </source>
</evidence>
<dbReference type="GO" id="GO:0006559">
    <property type="term" value="P:L-phenylalanine catabolic process"/>
    <property type="evidence" value="ECO:0007669"/>
    <property type="project" value="TreeGrafter"/>
</dbReference>
<dbReference type="GO" id="GO:0016034">
    <property type="term" value="F:maleylacetoacetate isomerase activity"/>
    <property type="evidence" value="ECO:0007669"/>
    <property type="project" value="TreeGrafter"/>
</dbReference>
<dbReference type="PROSITE" id="PS50404">
    <property type="entry name" value="GST_NTER"/>
    <property type="match status" value="1"/>
</dbReference>
<protein>
    <submittedName>
        <fullName evidence="4">Maleylacetoacetate isomerase/maleylpyruvate isomerase</fullName>
    </submittedName>
</protein>
<dbReference type="SUPFAM" id="SSF52833">
    <property type="entry name" value="Thioredoxin-like"/>
    <property type="match status" value="1"/>
</dbReference>
<keyword evidence="5" id="KW-1185">Reference proteome</keyword>
<dbReference type="RefSeq" id="WP_115938310.1">
    <property type="nucleotide sequence ID" value="NZ_QRDW01000011.1"/>
</dbReference>
<keyword evidence="4" id="KW-0670">Pyruvate</keyword>
<dbReference type="Proteomes" id="UP000256845">
    <property type="component" value="Unassembled WGS sequence"/>
</dbReference>
<proteinExistence type="inferred from homology"/>
<dbReference type="GO" id="GO:0005737">
    <property type="term" value="C:cytoplasm"/>
    <property type="evidence" value="ECO:0007669"/>
    <property type="project" value="InterPro"/>
</dbReference>
<dbReference type="InterPro" id="IPR040079">
    <property type="entry name" value="Glutathione_S-Trfase"/>
</dbReference>
<name>A0A3D9H8G4_9PROT</name>
<sequence>MKLYTYWRSSAAYRVRIALNLKGIAYEEAFVHLVRDGGDHLKAAYAALNPQKLVPSLELEDGTVLTQSLAMIDYLEETHPTPALLPDQAVGRARVRGLAQQIACDIHPVNNLRILKYLTGEMGLSDADKTTWYRHWVEVGFEALENSLANSTETGRFCHGDQPGLADCCLVPQVYNARRFDVDMARYPVLAGIDAACLELEAFRQASPEEQGDAA</sequence>
<dbReference type="InterPro" id="IPR034333">
    <property type="entry name" value="GST_Zeta_N"/>
</dbReference>
<dbReference type="InterPro" id="IPR036249">
    <property type="entry name" value="Thioredoxin-like_sf"/>
</dbReference>
<comment type="caution">
    <text evidence="4">The sequence shown here is derived from an EMBL/GenBank/DDBJ whole genome shotgun (WGS) entry which is preliminary data.</text>
</comment>
<dbReference type="InterPro" id="IPR010987">
    <property type="entry name" value="Glutathione-S-Trfase_C-like"/>
</dbReference>
<comment type="similarity">
    <text evidence="1">Belongs to the GST superfamily. Zeta family.</text>
</comment>
<evidence type="ECO:0000313" key="5">
    <source>
        <dbReference type="Proteomes" id="UP000256845"/>
    </source>
</evidence>
<dbReference type="OrthoDB" id="509852at2"/>
<evidence type="ECO:0000256" key="1">
    <source>
        <dbReference type="ARBA" id="ARBA00010007"/>
    </source>
</evidence>
<feature type="domain" description="GST N-terminal" evidence="2">
    <location>
        <begin position="1"/>
        <end position="83"/>
    </location>
</feature>
<dbReference type="SFLD" id="SFLDG00358">
    <property type="entry name" value="Main_(cytGST)"/>
    <property type="match status" value="1"/>
</dbReference>
<dbReference type="PANTHER" id="PTHR42673:SF21">
    <property type="entry name" value="GLUTATHIONE S-TRANSFERASE YFCF"/>
    <property type="match status" value="1"/>
</dbReference>
<dbReference type="Pfam" id="PF13417">
    <property type="entry name" value="GST_N_3"/>
    <property type="match status" value="1"/>
</dbReference>
<keyword evidence="4" id="KW-0413">Isomerase</keyword>
<dbReference type="SUPFAM" id="SSF47616">
    <property type="entry name" value="GST C-terminal domain-like"/>
    <property type="match status" value="1"/>
</dbReference>
<dbReference type="GO" id="GO:0006749">
    <property type="term" value="P:glutathione metabolic process"/>
    <property type="evidence" value="ECO:0007669"/>
    <property type="project" value="TreeGrafter"/>
</dbReference>
<dbReference type="EMBL" id="QRDW01000011">
    <property type="protein sequence ID" value="RED45765.1"/>
    <property type="molecule type" value="Genomic_DNA"/>
</dbReference>
<dbReference type="InterPro" id="IPR034330">
    <property type="entry name" value="GST_Zeta_C"/>
</dbReference>
<dbReference type="Gene3D" id="3.40.30.10">
    <property type="entry name" value="Glutaredoxin"/>
    <property type="match status" value="1"/>
</dbReference>
<evidence type="ECO:0000259" key="3">
    <source>
        <dbReference type="PROSITE" id="PS50405"/>
    </source>
</evidence>
<dbReference type="AlphaFoldDB" id="A0A3D9H8G4"/>
<dbReference type="PROSITE" id="PS50405">
    <property type="entry name" value="GST_CTER"/>
    <property type="match status" value="1"/>
</dbReference>
<organism evidence="4 5">
    <name type="scientific">Aestuariispira insulae</name>
    <dbReference type="NCBI Taxonomy" id="1461337"/>
    <lineage>
        <taxon>Bacteria</taxon>
        <taxon>Pseudomonadati</taxon>
        <taxon>Pseudomonadota</taxon>
        <taxon>Alphaproteobacteria</taxon>
        <taxon>Rhodospirillales</taxon>
        <taxon>Kiloniellaceae</taxon>
        <taxon>Aestuariispira</taxon>
    </lineage>
</organism>
<dbReference type="InterPro" id="IPR005955">
    <property type="entry name" value="GST_Zeta"/>
</dbReference>
<dbReference type="PANTHER" id="PTHR42673">
    <property type="entry name" value="MALEYLACETOACETATE ISOMERASE"/>
    <property type="match status" value="1"/>
</dbReference>
<dbReference type="InterPro" id="IPR036282">
    <property type="entry name" value="Glutathione-S-Trfase_C_sf"/>
</dbReference>
<feature type="domain" description="GST C-terminal" evidence="3">
    <location>
        <begin position="88"/>
        <end position="215"/>
    </location>
</feature>
<dbReference type="CDD" id="cd03191">
    <property type="entry name" value="GST_C_Zeta"/>
    <property type="match status" value="1"/>
</dbReference>
<accession>A0A3D9H8G4</accession>
<dbReference type="CDD" id="cd03042">
    <property type="entry name" value="GST_N_Zeta"/>
    <property type="match status" value="1"/>
</dbReference>
<dbReference type="Gene3D" id="1.20.1050.10">
    <property type="match status" value="1"/>
</dbReference>